<dbReference type="STRING" id="455432.AWN90_11820"/>
<dbReference type="AlphaFoldDB" id="A0A164ID32"/>
<feature type="compositionally biased region" description="Basic and acidic residues" evidence="1">
    <location>
        <begin position="113"/>
        <end position="122"/>
    </location>
</feature>
<evidence type="ECO:0000256" key="1">
    <source>
        <dbReference type="SAM" id="MobiDB-lite"/>
    </source>
</evidence>
<protein>
    <recommendedName>
        <fullName evidence="4">YbaB/EbfC family DNA-binding protein</fullName>
    </recommendedName>
</protein>
<proteinExistence type="predicted"/>
<dbReference type="InterPro" id="IPR036894">
    <property type="entry name" value="YbaB-like_sf"/>
</dbReference>
<dbReference type="SUPFAM" id="SSF82607">
    <property type="entry name" value="YbaB-like"/>
    <property type="match status" value="1"/>
</dbReference>
<dbReference type="EMBL" id="LWGR01000021">
    <property type="protein sequence ID" value="KZM69325.1"/>
    <property type="molecule type" value="Genomic_DNA"/>
</dbReference>
<dbReference type="InterPro" id="IPR004401">
    <property type="entry name" value="YbaB/EbfC"/>
</dbReference>
<name>A0A164ID32_9NOCA</name>
<evidence type="ECO:0000313" key="2">
    <source>
        <dbReference type="EMBL" id="KZM69325.1"/>
    </source>
</evidence>
<dbReference type="Proteomes" id="UP000076512">
    <property type="component" value="Unassembled WGS sequence"/>
</dbReference>
<dbReference type="Gene3D" id="3.30.1310.10">
    <property type="entry name" value="Nucleoid-associated protein YbaB-like domain"/>
    <property type="match status" value="1"/>
</dbReference>
<keyword evidence="3" id="KW-1185">Reference proteome</keyword>
<evidence type="ECO:0000313" key="3">
    <source>
        <dbReference type="Proteomes" id="UP000076512"/>
    </source>
</evidence>
<dbReference type="GO" id="GO:0003677">
    <property type="term" value="F:DNA binding"/>
    <property type="evidence" value="ECO:0007669"/>
    <property type="project" value="InterPro"/>
</dbReference>
<reference evidence="2 3" key="1">
    <citation type="submission" date="2016-04" db="EMBL/GenBank/DDBJ databases">
        <authorList>
            <person name="Evans L.H."/>
            <person name="Alamgir A."/>
            <person name="Owens N."/>
            <person name="Weber N.D."/>
            <person name="Virtaneva K."/>
            <person name="Barbian K."/>
            <person name="Babar A."/>
            <person name="Rosenke K."/>
        </authorList>
    </citation>
    <scope>NUCLEOTIDE SEQUENCE [LARGE SCALE GENOMIC DNA]</scope>
    <source>
        <strain evidence="2 3">IFM 0406</strain>
    </source>
</reference>
<gene>
    <name evidence="2" type="ORF">AWN90_11820</name>
</gene>
<comment type="caution">
    <text evidence="2">The sequence shown here is derived from an EMBL/GenBank/DDBJ whole genome shotgun (WGS) entry which is preliminary data.</text>
</comment>
<feature type="region of interest" description="Disordered" evidence="1">
    <location>
        <begin position="103"/>
        <end position="128"/>
    </location>
</feature>
<dbReference type="Pfam" id="PF02575">
    <property type="entry name" value="YbaB_DNA_bd"/>
    <property type="match status" value="1"/>
</dbReference>
<accession>A0A164ID32</accession>
<sequence>MTDLSAWEQQLQDDLAEIRHRNQQLIKASATVRARGEVRGVTVEIDVRGEITDLQIAPAAMRWPSSQLSQAIIDSYRKARADAKTKAEQLIRKTDPRIREQLLQTRQTSADLEPERRPKTEAEIQAADDAYYEQMNRRGWR</sequence>
<organism evidence="2 3">
    <name type="scientific">Nocardia terpenica</name>
    <dbReference type="NCBI Taxonomy" id="455432"/>
    <lineage>
        <taxon>Bacteria</taxon>
        <taxon>Bacillati</taxon>
        <taxon>Actinomycetota</taxon>
        <taxon>Actinomycetes</taxon>
        <taxon>Mycobacteriales</taxon>
        <taxon>Nocardiaceae</taxon>
        <taxon>Nocardia</taxon>
    </lineage>
</organism>
<evidence type="ECO:0008006" key="4">
    <source>
        <dbReference type="Google" id="ProtNLM"/>
    </source>
</evidence>
<dbReference type="RefSeq" id="WP_067584970.1">
    <property type="nucleotide sequence ID" value="NZ_JABMCZ010000002.1"/>
</dbReference>
<dbReference type="OrthoDB" id="4556076at2"/>